<sequence>MQTYLIKKPQKLELTYDENILTIHYPGLFKKKQNQDRDIPFSKLKSVRFFEATYRHGHLQILYQKPNHALEKIVISFEPDDNLAVRKLYTALADFLEKPTVEEEDLSYVKTGDLIMAYLKMRDDGLMTHEEFEEKKKRILGME</sequence>
<name>A0AAJ0PBU8_LATCU</name>
<reference evidence="1 2" key="1">
    <citation type="journal article" date="2015" name="Genome Announc.">
        <title>Expanding the biotechnology potential of lactobacilli through comparative genomics of 213 strains and associated genera.</title>
        <authorList>
            <person name="Sun Z."/>
            <person name="Harris H.M."/>
            <person name="McCann A."/>
            <person name="Guo C."/>
            <person name="Argimon S."/>
            <person name="Zhang W."/>
            <person name="Yang X."/>
            <person name="Jeffery I.B."/>
            <person name="Cooney J.C."/>
            <person name="Kagawa T.F."/>
            <person name="Liu W."/>
            <person name="Song Y."/>
            <person name="Salvetti E."/>
            <person name="Wrobel A."/>
            <person name="Rasinkangas P."/>
            <person name="Parkhill J."/>
            <person name="Rea M.C."/>
            <person name="O'Sullivan O."/>
            <person name="Ritari J."/>
            <person name="Douillard F.P."/>
            <person name="Paul Ross R."/>
            <person name="Yang R."/>
            <person name="Briner A.E."/>
            <person name="Felis G.E."/>
            <person name="de Vos W.M."/>
            <person name="Barrangou R."/>
            <person name="Klaenhammer T.R."/>
            <person name="Caufield P.W."/>
            <person name="Cui Y."/>
            <person name="Zhang H."/>
            <person name="O'Toole P.W."/>
        </authorList>
    </citation>
    <scope>NUCLEOTIDE SEQUENCE [LARGE SCALE GENOMIC DNA]</scope>
    <source>
        <strain evidence="1 2">DSM 20019</strain>
    </source>
</reference>
<organism evidence="1 2">
    <name type="scientific">Latilactobacillus curvatus JCM 1096 = DSM 20019</name>
    <dbReference type="NCBI Taxonomy" id="1293592"/>
    <lineage>
        <taxon>Bacteria</taxon>
        <taxon>Bacillati</taxon>
        <taxon>Bacillota</taxon>
        <taxon>Bacilli</taxon>
        <taxon>Lactobacillales</taxon>
        <taxon>Lactobacillaceae</taxon>
        <taxon>Latilactobacillus</taxon>
    </lineage>
</organism>
<protein>
    <recommendedName>
        <fullName evidence="3">SHOCT domain-containing protein</fullName>
    </recommendedName>
</protein>
<evidence type="ECO:0000313" key="2">
    <source>
        <dbReference type="Proteomes" id="UP000050828"/>
    </source>
</evidence>
<dbReference type="AlphaFoldDB" id="A0AAJ0PBU8"/>
<dbReference type="GeneID" id="49609857"/>
<dbReference type="EMBL" id="AZDL01000078">
    <property type="protein sequence ID" value="KRK89708.1"/>
    <property type="molecule type" value="Genomic_DNA"/>
</dbReference>
<gene>
    <name evidence="1" type="ORF">FC08_GL001619</name>
</gene>
<evidence type="ECO:0000313" key="1">
    <source>
        <dbReference type="EMBL" id="KRK89708.1"/>
    </source>
</evidence>
<dbReference type="RefSeq" id="WP_056966884.1">
    <property type="nucleotide sequence ID" value="NZ_AZDL01000078.1"/>
</dbReference>
<evidence type="ECO:0008006" key="3">
    <source>
        <dbReference type="Google" id="ProtNLM"/>
    </source>
</evidence>
<comment type="caution">
    <text evidence="1">The sequence shown here is derived from an EMBL/GenBank/DDBJ whole genome shotgun (WGS) entry which is preliminary data.</text>
</comment>
<proteinExistence type="predicted"/>
<dbReference type="Proteomes" id="UP000050828">
    <property type="component" value="Unassembled WGS sequence"/>
</dbReference>
<accession>A0AAJ0PBU8</accession>